<evidence type="ECO:0000256" key="4">
    <source>
        <dbReference type="ARBA" id="ARBA00021096"/>
    </source>
</evidence>
<dbReference type="EC" id="7.1.1.2" evidence="3 17"/>
<feature type="transmembrane region" description="Helical" evidence="17">
    <location>
        <begin position="337"/>
        <end position="358"/>
    </location>
</feature>
<evidence type="ECO:0000256" key="11">
    <source>
        <dbReference type="ARBA" id="ARBA00022989"/>
    </source>
</evidence>
<dbReference type="InterPro" id="IPR010934">
    <property type="entry name" value="NADH_DH_su5_C"/>
</dbReference>
<dbReference type="PRINTS" id="PR01434">
    <property type="entry name" value="NADHDHGNASE5"/>
</dbReference>
<comment type="subcellular location">
    <subcellularLocation>
        <location evidence="2">Mitochondrion inner membrane</location>
        <topology evidence="2">Multi-pass membrane protein</topology>
    </subcellularLocation>
</comment>
<evidence type="ECO:0000256" key="1">
    <source>
        <dbReference type="ARBA" id="ARBA00003257"/>
    </source>
</evidence>
<dbReference type="Pfam" id="PF00662">
    <property type="entry name" value="Proton_antipo_N"/>
    <property type="match status" value="1"/>
</dbReference>
<evidence type="ECO:0000256" key="16">
    <source>
        <dbReference type="ARBA" id="ARBA00049551"/>
    </source>
</evidence>
<evidence type="ECO:0000313" key="21">
    <source>
        <dbReference type="EMBL" id="AXK15199.1"/>
    </source>
</evidence>
<proteinExistence type="inferred from homology"/>
<feature type="transmembrane region" description="Helical" evidence="17">
    <location>
        <begin position="364"/>
        <end position="383"/>
    </location>
</feature>
<feature type="domain" description="NADH-Ubiquinone oxidoreductase (complex I) chain 5 N-terminal" evidence="19">
    <location>
        <begin position="39"/>
        <end position="88"/>
    </location>
</feature>
<feature type="transmembrane region" description="Helical" evidence="17">
    <location>
        <begin position="215"/>
        <end position="235"/>
    </location>
</feature>
<evidence type="ECO:0000256" key="14">
    <source>
        <dbReference type="ARBA" id="ARBA00023128"/>
    </source>
</evidence>
<comment type="similarity">
    <text evidence="17">Belongs to the complex I subunit 5 family.</text>
</comment>
<dbReference type="GO" id="GO:0003954">
    <property type="term" value="F:NADH dehydrogenase activity"/>
    <property type="evidence" value="ECO:0007669"/>
    <property type="project" value="TreeGrafter"/>
</dbReference>
<keyword evidence="12 17" id="KW-0520">NAD</keyword>
<feature type="transmembrane region" description="Helical" evidence="17">
    <location>
        <begin position="87"/>
        <end position="104"/>
    </location>
</feature>
<dbReference type="PANTHER" id="PTHR42829">
    <property type="entry name" value="NADH-UBIQUINONE OXIDOREDUCTASE CHAIN 5"/>
    <property type="match status" value="1"/>
</dbReference>
<evidence type="ECO:0000259" key="19">
    <source>
        <dbReference type="Pfam" id="PF00662"/>
    </source>
</evidence>
<feature type="transmembrane region" description="Helical" evidence="17">
    <location>
        <begin position="556"/>
        <end position="572"/>
    </location>
</feature>
<evidence type="ECO:0000256" key="9">
    <source>
        <dbReference type="ARBA" id="ARBA00022967"/>
    </source>
</evidence>
<evidence type="ECO:0000256" key="6">
    <source>
        <dbReference type="ARBA" id="ARBA00022660"/>
    </source>
</evidence>
<dbReference type="PANTHER" id="PTHR42829:SF2">
    <property type="entry name" value="NADH-UBIQUINONE OXIDOREDUCTASE CHAIN 5"/>
    <property type="match status" value="1"/>
</dbReference>
<dbReference type="AlphaFoldDB" id="A0A345X0F7"/>
<dbReference type="Pfam" id="PF00361">
    <property type="entry name" value="Proton_antipo_M"/>
    <property type="match status" value="1"/>
</dbReference>
<feature type="transmembrane region" description="Helical" evidence="17">
    <location>
        <begin position="182"/>
        <end position="203"/>
    </location>
</feature>
<feature type="domain" description="NADH:quinone oxidoreductase/Mrp antiporter transmembrane" evidence="18">
    <location>
        <begin position="104"/>
        <end position="380"/>
    </location>
</feature>
<geneLocation type="mitochondrion" evidence="21"/>
<keyword evidence="11 17" id="KW-1133">Transmembrane helix</keyword>
<dbReference type="EMBL" id="MG815825">
    <property type="protein sequence ID" value="AXK15199.1"/>
    <property type="molecule type" value="Genomic_DNA"/>
</dbReference>
<feature type="transmembrane region" description="Helical" evidence="17">
    <location>
        <begin position="149"/>
        <end position="170"/>
    </location>
</feature>
<comment type="function">
    <text evidence="17">Core subunit of the mitochondrial membrane respiratory chain NADH dehydrogenase (Complex I) which catalyzes electron transfer from NADH through the respiratory chain, using ubiquinone as an electron acceptor. Essential for the catalytic activity and assembly of complex I.</text>
</comment>
<keyword evidence="6" id="KW-0679">Respiratory chain</keyword>
<feature type="transmembrane region" description="Helical" evidence="17">
    <location>
        <begin position="270"/>
        <end position="288"/>
    </location>
</feature>
<feature type="transmembrane region" description="Helical" evidence="17">
    <location>
        <begin position="294"/>
        <end position="316"/>
    </location>
</feature>
<dbReference type="GO" id="GO:0015990">
    <property type="term" value="P:electron transport coupled proton transport"/>
    <property type="evidence" value="ECO:0007669"/>
    <property type="project" value="TreeGrafter"/>
</dbReference>
<evidence type="ECO:0000256" key="7">
    <source>
        <dbReference type="ARBA" id="ARBA00022692"/>
    </source>
</evidence>
<dbReference type="GO" id="GO:0042773">
    <property type="term" value="P:ATP synthesis coupled electron transport"/>
    <property type="evidence" value="ECO:0007669"/>
    <property type="project" value="InterPro"/>
</dbReference>
<evidence type="ECO:0000256" key="2">
    <source>
        <dbReference type="ARBA" id="ARBA00004448"/>
    </source>
</evidence>
<keyword evidence="14 17" id="KW-0496">Mitochondrion</keyword>
<evidence type="ECO:0000256" key="17">
    <source>
        <dbReference type="RuleBase" id="RU003404"/>
    </source>
</evidence>
<name>A0A345X0F7_9EUCA</name>
<dbReference type="Pfam" id="PF06455">
    <property type="entry name" value="NADH5_C"/>
    <property type="match status" value="1"/>
</dbReference>
<gene>
    <name evidence="21" type="primary">nad5</name>
</gene>
<evidence type="ECO:0000256" key="13">
    <source>
        <dbReference type="ARBA" id="ARBA00023075"/>
    </source>
</evidence>
<keyword evidence="8" id="KW-0999">Mitochondrion inner membrane</keyword>
<dbReference type="InterPro" id="IPR001750">
    <property type="entry name" value="ND/Mrp_TM"/>
</dbReference>
<feature type="transmembrane region" description="Helical" evidence="17">
    <location>
        <begin position="110"/>
        <end position="128"/>
    </location>
</feature>
<evidence type="ECO:0000256" key="10">
    <source>
        <dbReference type="ARBA" id="ARBA00022982"/>
    </source>
</evidence>
<keyword evidence="5 17" id="KW-0813">Transport</keyword>
<dbReference type="InterPro" id="IPR001516">
    <property type="entry name" value="Proton_antipo_N"/>
</dbReference>
<feature type="transmembrane region" description="Helical" evidence="17">
    <location>
        <begin position="241"/>
        <end position="263"/>
    </location>
</feature>
<feature type="transmembrane region" description="Helical" evidence="17">
    <location>
        <begin position="424"/>
        <end position="442"/>
    </location>
</feature>
<evidence type="ECO:0000256" key="5">
    <source>
        <dbReference type="ARBA" id="ARBA00022448"/>
    </source>
</evidence>
<protein>
    <recommendedName>
        <fullName evidence="4 17">NADH-ubiquinone oxidoreductase chain 5</fullName>
        <ecNumber evidence="3 17">7.1.1.2</ecNumber>
    </recommendedName>
</protein>
<reference evidence="21" key="1">
    <citation type="submission" date="2018-01" db="EMBL/GenBank/DDBJ databases">
        <title>the complete mitochondrial genome sequence of Metapenaeus affinis.</title>
        <authorList>
            <person name="Zhong S."/>
        </authorList>
    </citation>
    <scope>NUCLEOTIDE SEQUENCE</scope>
</reference>
<keyword evidence="13 17" id="KW-0830">Ubiquinone</keyword>
<keyword evidence="7 17" id="KW-0812">Transmembrane</keyword>
<evidence type="ECO:0000256" key="12">
    <source>
        <dbReference type="ARBA" id="ARBA00023027"/>
    </source>
</evidence>
<keyword evidence="15 17" id="KW-0472">Membrane</keyword>
<sequence>MSMYQTSMVFLVLSSAVSLFCSLVCLGSTQSYFIEWEIMSVNSCSVVMTLILDWMSFMFLSFVMFISSMVLYYSGEYMAGDKNMNRFMYLVLAFVMSMGFLIISPNLISILLGWDGLGLVSYALVIYYQNEKSANAGMLTALSNRVGDVAILLAISLMFVHGGWNFLFYVDGGLSFGDKEMLCGLVVLAAMTKSAQIPFSAWLPAAMAAPTPVSALVHSSTLVTAGVYLLIRFSAALDGTVSQSTLLLLSSLTMFMAGLGANFEYDLKKIIALSTLSQLGVMMSILSLGYADLAFFHLLAHALFKALLFMCAGAVIHSVKDYQDIRMMGGLVYHMPLTGMCMNLANLALCGTPFLAGFYSKDMILEVAFMSPINIVAFGLYALATGLTVCYTMRLIYYSLSGDFNLGNLYSVGDEAVVMTKPMMGLSCGAIFGGAFLSWLIFPCPYMICMSLGFKTLALSVSLVGGAIGYMLNLMAVNYSLNSLKSYGSTVFLGSMWFMPFLSTYGVSKGFLKGGGKYQMVGDMGWSEYYGGQGIYAVVSKGSSSLQVFQDNSMKVYMLSFLLWLIVLFFIMI</sequence>
<feature type="transmembrane region" description="Helical" evidence="17">
    <location>
        <begin position="454"/>
        <end position="475"/>
    </location>
</feature>
<evidence type="ECO:0000259" key="18">
    <source>
        <dbReference type="Pfam" id="PF00361"/>
    </source>
</evidence>
<evidence type="ECO:0000256" key="3">
    <source>
        <dbReference type="ARBA" id="ARBA00012944"/>
    </source>
</evidence>
<evidence type="ECO:0000256" key="15">
    <source>
        <dbReference type="ARBA" id="ARBA00023136"/>
    </source>
</evidence>
<dbReference type="InterPro" id="IPR003945">
    <property type="entry name" value="NU5C-like"/>
</dbReference>
<comment type="function">
    <text evidence="1">Core subunit of the mitochondrial membrane respiratory chain NADH dehydrogenase (Complex I) that is believed to belong to the minimal assembly required for catalysis. Complex I functions in the transfer of electrons from NADH to the respiratory chain. The immediate electron acceptor for the enzyme is believed to be ubiquinone.</text>
</comment>
<evidence type="ECO:0000259" key="20">
    <source>
        <dbReference type="Pfam" id="PF06455"/>
    </source>
</evidence>
<accession>A0A345X0F7</accession>
<organism evidence="21">
    <name type="scientific">Metapenaeus affinis</name>
    <dbReference type="NCBI Taxonomy" id="228858"/>
    <lineage>
        <taxon>Eukaryota</taxon>
        <taxon>Metazoa</taxon>
        <taxon>Ecdysozoa</taxon>
        <taxon>Arthropoda</taxon>
        <taxon>Crustacea</taxon>
        <taxon>Multicrustacea</taxon>
        <taxon>Malacostraca</taxon>
        <taxon>Eumalacostraca</taxon>
        <taxon>Eucarida</taxon>
        <taxon>Decapoda</taxon>
        <taxon>Dendrobranchiata</taxon>
        <taxon>Penaeoidea</taxon>
        <taxon>Penaeidae</taxon>
        <taxon>Metapenaeus</taxon>
    </lineage>
</organism>
<feature type="transmembrane region" description="Helical" evidence="17">
    <location>
        <begin position="51"/>
        <end position="75"/>
    </location>
</feature>
<comment type="catalytic activity">
    <reaction evidence="16 17">
        <text>a ubiquinone + NADH + 5 H(+)(in) = a ubiquinol + NAD(+) + 4 H(+)(out)</text>
        <dbReference type="Rhea" id="RHEA:29091"/>
        <dbReference type="Rhea" id="RHEA-COMP:9565"/>
        <dbReference type="Rhea" id="RHEA-COMP:9566"/>
        <dbReference type="ChEBI" id="CHEBI:15378"/>
        <dbReference type="ChEBI" id="CHEBI:16389"/>
        <dbReference type="ChEBI" id="CHEBI:17976"/>
        <dbReference type="ChEBI" id="CHEBI:57540"/>
        <dbReference type="ChEBI" id="CHEBI:57945"/>
        <dbReference type="EC" id="7.1.1.2"/>
    </reaction>
</comment>
<keyword evidence="9" id="KW-1278">Translocase</keyword>
<dbReference type="GO" id="GO:0005743">
    <property type="term" value="C:mitochondrial inner membrane"/>
    <property type="evidence" value="ECO:0007669"/>
    <property type="project" value="UniProtKB-SubCell"/>
</dbReference>
<dbReference type="GO" id="GO:0008137">
    <property type="term" value="F:NADH dehydrogenase (ubiquinone) activity"/>
    <property type="evidence" value="ECO:0007669"/>
    <property type="project" value="UniProtKB-EC"/>
</dbReference>
<feature type="domain" description="NADH dehydrogenase subunit 5 C-terminal" evidence="20">
    <location>
        <begin position="391"/>
        <end position="572"/>
    </location>
</feature>
<keyword evidence="10" id="KW-0249">Electron transport</keyword>
<feature type="transmembrane region" description="Helical" evidence="17">
    <location>
        <begin position="487"/>
        <end position="507"/>
    </location>
</feature>
<evidence type="ECO:0000256" key="8">
    <source>
        <dbReference type="ARBA" id="ARBA00022792"/>
    </source>
</evidence>